<gene>
    <name evidence="2" type="ORF">SAY87_017548</name>
</gene>
<dbReference type="PANTHER" id="PTHR36703">
    <property type="entry name" value="TRIACYLGLYCEROL LIPASE-LIKE PROTEIN"/>
    <property type="match status" value="1"/>
</dbReference>
<keyword evidence="1" id="KW-0812">Transmembrane</keyword>
<organism evidence="2 3">
    <name type="scientific">Trapa incisa</name>
    <dbReference type="NCBI Taxonomy" id="236973"/>
    <lineage>
        <taxon>Eukaryota</taxon>
        <taxon>Viridiplantae</taxon>
        <taxon>Streptophyta</taxon>
        <taxon>Embryophyta</taxon>
        <taxon>Tracheophyta</taxon>
        <taxon>Spermatophyta</taxon>
        <taxon>Magnoliopsida</taxon>
        <taxon>eudicotyledons</taxon>
        <taxon>Gunneridae</taxon>
        <taxon>Pentapetalae</taxon>
        <taxon>rosids</taxon>
        <taxon>malvids</taxon>
        <taxon>Myrtales</taxon>
        <taxon>Lythraceae</taxon>
        <taxon>Trapa</taxon>
    </lineage>
</organism>
<comment type="caution">
    <text evidence="2">The sequence shown here is derived from an EMBL/GenBank/DDBJ whole genome shotgun (WGS) entry which is preliminary data.</text>
</comment>
<dbReference type="PANTHER" id="PTHR36703:SF1">
    <property type="entry name" value="TRIACYLGLYCEROL LIPASE-LIKE PROTEIN"/>
    <property type="match status" value="1"/>
</dbReference>
<accession>A0AAN7QU78</accession>
<sequence>MAVCLSTASSSSDCDSSSSVLDDVMDGQCLRLWILKEPIFLMTTIYPCYSSMSLIKKGEGGVFYFVLRLTGMQRVKGGSSLLSFLSAPLIKKKALNTLGAVQDTYFSTKDTFERHRVVFTLGTSIASVATAWAGYSLRHYHETNFDRRLESIEKAMKNNYHFEHADIKKIVDQESSRSAVCFATSATTLIIGFVACGFSPLLKSVYQSSYPSICT</sequence>
<keyword evidence="1" id="KW-0472">Membrane</keyword>
<evidence type="ECO:0000256" key="1">
    <source>
        <dbReference type="SAM" id="Phobius"/>
    </source>
</evidence>
<protein>
    <submittedName>
        <fullName evidence="2">Uncharacterized protein</fullName>
    </submittedName>
</protein>
<proteinExistence type="predicted"/>
<dbReference type="AlphaFoldDB" id="A0AAN7QU78"/>
<feature type="transmembrane region" description="Helical" evidence="1">
    <location>
        <begin position="179"/>
        <end position="202"/>
    </location>
</feature>
<evidence type="ECO:0000313" key="2">
    <source>
        <dbReference type="EMBL" id="KAK4777361.1"/>
    </source>
</evidence>
<name>A0AAN7QU78_9MYRT</name>
<dbReference type="EMBL" id="JAXIOK010000002">
    <property type="protein sequence ID" value="KAK4777361.1"/>
    <property type="molecule type" value="Genomic_DNA"/>
</dbReference>
<evidence type="ECO:0000313" key="3">
    <source>
        <dbReference type="Proteomes" id="UP001345219"/>
    </source>
</evidence>
<dbReference type="Proteomes" id="UP001345219">
    <property type="component" value="Chromosome 14"/>
</dbReference>
<keyword evidence="3" id="KW-1185">Reference proteome</keyword>
<reference evidence="2 3" key="1">
    <citation type="journal article" date="2023" name="Hortic Res">
        <title>Pangenome of water caltrop reveals structural variations and asymmetric subgenome divergence after allopolyploidization.</title>
        <authorList>
            <person name="Zhang X."/>
            <person name="Chen Y."/>
            <person name="Wang L."/>
            <person name="Yuan Y."/>
            <person name="Fang M."/>
            <person name="Shi L."/>
            <person name="Lu R."/>
            <person name="Comes H.P."/>
            <person name="Ma Y."/>
            <person name="Chen Y."/>
            <person name="Huang G."/>
            <person name="Zhou Y."/>
            <person name="Zheng Z."/>
            <person name="Qiu Y."/>
        </authorList>
    </citation>
    <scope>NUCLEOTIDE SEQUENCE [LARGE SCALE GENOMIC DNA]</scope>
    <source>
        <tissue evidence="2">Roots</tissue>
    </source>
</reference>
<keyword evidence="1" id="KW-1133">Transmembrane helix</keyword>